<dbReference type="CDD" id="cd00038">
    <property type="entry name" value="CAP_ED"/>
    <property type="match status" value="1"/>
</dbReference>
<dbReference type="EMBL" id="UGGO01000001">
    <property type="protein sequence ID" value="STQ45993.1"/>
    <property type="molecule type" value="Genomic_DNA"/>
</dbReference>
<dbReference type="PROSITE" id="PS50042">
    <property type="entry name" value="CNMP_BINDING_3"/>
    <property type="match status" value="1"/>
</dbReference>
<dbReference type="InterPro" id="IPR018490">
    <property type="entry name" value="cNMP-bd_dom_sf"/>
</dbReference>
<dbReference type="NCBIfam" id="NF007707">
    <property type="entry name" value="PRK10402.1"/>
    <property type="match status" value="1"/>
</dbReference>
<feature type="domain" description="Cyclic nucleotide-binding" evidence="1">
    <location>
        <begin position="40"/>
        <end position="137"/>
    </location>
</feature>
<dbReference type="Pfam" id="PF00027">
    <property type="entry name" value="cNMP_binding"/>
    <property type="match status" value="1"/>
</dbReference>
<dbReference type="AlphaFoldDB" id="A0A377NGA4"/>
<organism evidence="2 3">
    <name type="scientific">Ewingella americana</name>
    <dbReference type="NCBI Taxonomy" id="41202"/>
    <lineage>
        <taxon>Bacteria</taxon>
        <taxon>Pseudomonadati</taxon>
        <taxon>Pseudomonadota</taxon>
        <taxon>Gammaproteobacteria</taxon>
        <taxon>Enterobacterales</taxon>
        <taxon>Yersiniaceae</taxon>
        <taxon>Ewingella</taxon>
    </lineage>
</organism>
<dbReference type="InterPro" id="IPR014710">
    <property type="entry name" value="RmlC-like_jellyroll"/>
</dbReference>
<evidence type="ECO:0000313" key="3">
    <source>
        <dbReference type="Proteomes" id="UP000254304"/>
    </source>
</evidence>
<gene>
    <name evidence="2" type="primary">yeiL</name>
    <name evidence="2" type="ORF">NCTC12157_03748</name>
</gene>
<reference evidence="2 3" key="1">
    <citation type="submission" date="2018-06" db="EMBL/GenBank/DDBJ databases">
        <authorList>
            <consortium name="Pathogen Informatics"/>
            <person name="Doyle S."/>
        </authorList>
    </citation>
    <scope>NUCLEOTIDE SEQUENCE [LARGE SCALE GENOMIC DNA]</scope>
    <source>
        <strain evidence="2 3">NCTC12157</strain>
    </source>
</reference>
<dbReference type="Gene3D" id="2.60.120.10">
    <property type="entry name" value="Jelly Rolls"/>
    <property type="match status" value="1"/>
</dbReference>
<dbReference type="Proteomes" id="UP000254304">
    <property type="component" value="Unassembled WGS sequence"/>
</dbReference>
<sequence length="232" mass="26629">MIVKEIHNESLKQQLIKNSAYQEHFSFNVEQETRLLHIMAGDYIVKEGERPVYLFYLARGRAKLYATLANGRVSLIDFFAASCFIGEIELIDQQHESRAVQAIEECWCLALPAKQFRAQLLNDAVFLRNLCMSLTQKNYRNIVSLTRNQSFPLVNRLAAFILLTQHGDLYHEKHTQVAEYMGVSYRHLLFVIAQLVDDGFLIKQKSGYAIKNKPAIIALAREMEPDATLFST</sequence>
<accession>A0A377NGA4</accession>
<dbReference type="SMART" id="SM00100">
    <property type="entry name" value="cNMP"/>
    <property type="match status" value="1"/>
</dbReference>
<evidence type="ECO:0000313" key="2">
    <source>
        <dbReference type="EMBL" id="STQ45993.1"/>
    </source>
</evidence>
<dbReference type="InterPro" id="IPR000595">
    <property type="entry name" value="cNMP-bd_dom"/>
</dbReference>
<evidence type="ECO:0000259" key="1">
    <source>
        <dbReference type="PROSITE" id="PS50042"/>
    </source>
</evidence>
<proteinExistence type="predicted"/>
<dbReference type="SUPFAM" id="SSF51206">
    <property type="entry name" value="cAMP-binding domain-like"/>
    <property type="match status" value="1"/>
</dbReference>
<name>A0A377NGA4_9GAMM</name>
<protein>
    <submittedName>
        <fullName evidence="2">Regulatory protein YeiL</fullName>
    </submittedName>
</protein>